<comment type="caution">
    <text evidence="1">The sequence shown here is derived from an EMBL/GenBank/DDBJ whole genome shotgun (WGS) entry which is preliminary data.</text>
</comment>
<name>A0ACC2W470_9TREE</name>
<protein>
    <submittedName>
        <fullName evidence="1">Uncharacterized protein</fullName>
    </submittedName>
</protein>
<evidence type="ECO:0000313" key="1">
    <source>
        <dbReference type="EMBL" id="KAJ9105422.1"/>
    </source>
</evidence>
<proteinExistence type="predicted"/>
<dbReference type="Proteomes" id="UP001227268">
    <property type="component" value="Unassembled WGS sequence"/>
</dbReference>
<accession>A0ACC2W470</accession>
<organism evidence="1 2">
    <name type="scientific">Naganishia friedmannii</name>
    <dbReference type="NCBI Taxonomy" id="89922"/>
    <lineage>
        <taxon>Eukaryota</taxon>
        <taxon>Fungi</taxon>
        <taxon>Dikarya</taxon>
        <taxon>Basidiomycota</taxon>
        <taxon>Agaricomycotina</taxon>
        <taxon>Tremellomycetes</taxon>
        <taxon>Filobasidiales</taxon>
        <taxon>Filobasidiaceae</taxon>
        <taxon>Naganishia</taxon>
    </lineage>
</organism>
<keyword evidence="2" id="KW-1185">Reference proteome</keyword>
<reference evidence="1" key="1">
    <citation type="submission" date="2023-04" db="EMBL/GenBank/DDBJ databases">
        <title>Draft Genome sequencing of Naganishia species isolated from polar environments using Oxford Nanopore Technology.</title>
        <authorList>
            <person name="Leo P."/>
            <person name="Venkateswaran K."/>
        </authorList>
    </citation>
    <scope>NUCLEOTIDE SEQUENCE</scope>
    <source>
        <strain evidence="1">MNA-CCFEE 5423</strain>
    </source>
</reference>
<sequence>MPPKKAFSKPTKRPAPVIATALAPAEGSAPDATMQPPASEPQPSQQQDQTGDSMMMHIDPALGMAGDSPPTETVAPPARSAAPTARAIGSSMRRGDSGAGSSNQGQGAKVGETKPRVVFKPTVPVRKVKQEQADVKPDVSAFALAGRGVRGGRGRGARGGRGGARGGRAGGDERNEMLASGPFAMGPSLANRGSAKNAAFIAADTLDVASTRIARPAGERKPMFTAQGEEYSDNEGGDRIDMEVVPEEMGESAPTGLIRARSLKAAGVGAKKKKKEDKKPKIDNTLVKPEPTSPEQAPTQSKSKGKGKARVDDTLLDVDENMNLDESGARVEDEPVSAQAIDQSDSEEEEEEEDMTGDFVQEEGMDDPEDKLYLFQFPEPFPKFLPNPATSLVLKIEQLKAEAVAAAAAVKAEPKEKPNGILKKNVAFENNGDATKDGDKEDGASDGDDKKATSAAKEKEKEKTAAREAKYAKAESDARFKKIAEYEKKEKDRKAEGQIGTLVVSKSGRVKMVLGRDIVMDVTPGVATSFIQQFVHLDKSTRQARVLGEVHKSYLLTPDMDRLLHELQLNGGKVPGEEVDPSVKEEAGLIKIDT</sequence>
<gene>
    <name evidence="1" type="ORF">QFC21_001793</name>
</gene>
<evidence type="ECO:0000313" key="2">
    <source>
        <dbReference type="Proteomes" id="UP001227268"/>
    </source>
</evidence>
<dbReference type="EMBL" id="JASBWT010000004">
    <property type="protein sequence ID" value="KAJ9105422.1"/>
    <property type="molecule type" value="Genomic_DNA"/>
</dbReference>